<protein>
    <submittedName>
        <fullName evidence="3">Uncharacterized protein</fullName>
    </submittedName>
</protein>
<feature type="compositionally biased region" description="Low complexity" evidence="2">
    <location>
        <begin position="44"/>
        <end position="55"/>
    </location>
</feature>
<name>A0A7S4T4V7_9DINO</name>
<evidence type="ECO:0000256" key="1">
    <source>
        <dbReference type="SAM" id="Coils"/>
    </source>
</evidence>
<proteinExistence type="predicted"/>
<feature type="region of interest" description="Disordered" evidence="2">
    <location>
        <begin position="44"/>
        <end position="109"/>
    </location>
</feature>
<accession>A0A7S4T4V7</accession>
<reference evidence="3" key="1">
    <citation type="submission" date="2021-01" db="EMBL/GenBank/DDBJ databases">
        <authorList>
            <person name="Corre E."/>
            <person name="Pelletier E."/>
            <person name="Niang G."/>
            <person name="Scheremetjew M."/>
            <person name="Finn R."/>
            <person name="Kale V."/>
            <person name="Holt S."/>
            <person name="Cochrane G."/>
            <person name="Meng A."/>
            <person name="Brown T."/>
            <person name="Cohen L."/>
        </authorList>
    </citation>
    <scope>NUCLEOTIDE SEQUENCE</scope>
    <source>
        <strain evidence="3">CCMP3105</strain>
    </source>
</reference>
<dbReference type="EMBL" id="HBNR01086699">
    <property type="protein sequence ID" value="CAE4664719.1"/>
    <property type="molecule type" value="Transcribed_RNA"/>
</dbReference>
<feature type="coiled-coil region" evidence="1">
    <location>
        <begin position="611"/>
        <end position="642"/>
    </location>
</feature>
<evidence type="ECO:0000256" key="2">
    <source>
        <dbReference type="SAM" id="MobiDB-lite"/>
    </source>
</evidence>
<keyword evidence="1" id="KW-0175">Coiled coil</keyword>
<gene>
    <name evidence="3" type="ORF">AMON00008_LOCUS62137</name>
</gene>
<organism evidence="3">
    <name type="scientific">Alexandrium monilatum</name>
    <dbReference type="NCBI Taxonomy" id="311494"/>
    <lineage>
        <taxon>Eukaryota</taxon>
        <taxon>Sar</taxon>
        <taxon>Alveolata</taxon>
        <taxon>Dinophyceae</taxon>
        <taxon>Gonyaulacales</taxon>
        <taxon>Pyrocystaceae</taxon>
        <taxon>Alexandrium</taxon>
    </lineage>
</organism>
<dbReference type="AlphaFoldDB" id="A0A7S4T4V7"/>
<sequence>MEPAVDEAQGSASDDFCLQVDVCCAIEEVPSAAASAVIVGTAKSPSAAGGAAAAPPASPPPGGVHRPGPASKRLGPGRAGGEAKPATPQGTVRACTPSAAEQSRGRPQDKAAWAAGAYGFLRAVPDRAGPAEPLSPGSLEADLARRAAGAARPGPALPGHADVAVQDLVSATVREIVGVLESLLDRLLLEKKTDTIRNMVAELVTTDVASTIAVGREQLRHREFARIDAELERLGAEARGSSARWDEHLGAMRQLRGDHESLGAVLGERVSSLEARLVSVEQGFVSRPELDAHLKAAAREASELGARLTVTEERLSQAFVDLRDLESRSADSLAAALAQADDRVDCSLSTVQQEVVKQLQELRGSTAPLARLGELEAALDAATGAARAGLAELRQELDGLSGTVQRERLRGEAAVGAQAEAQASQRQGLEALRLQVETRERALRDELAGLAAGAAMRGELEREQASTREALGALHASLSAASSQAQASTVGLRQLEDFCHGSLATKDFAGEVARAHARHVAEEFDKRAAVEQLRREFEDEQERSRQTMRQVQASRRDLSDMIEVFHETRGRCGELGAQCGLLAQQVQDLDGREAEHWSQAQAEASRQGRAQEQLEALHRALREELASQAEMQRGEAERLRNHSTQRYLEQMDRALDLHRGLESVAMGHRELNEAVRSIRLPKVALAAPAPGTAEHAGGARGGCAAAR</sequence>
<evidence type="ECO:0000313" key="3">
    <source>
        <dbReference type="EMBL" id="CAE4664719.1"/>
    </source>
</evidence>